<proteinExistence type="predicted"/>
<gene>
    <name evidence="1" type="ORF">L21SP2_2434</name>
</gene>
<evidence type="ECO:0000313" key="2">
    <source>
        <dbReference type="Proteomes" id="UP000018680"/>
    </source>
</evidence>
<keyword evidence="2" id="KW-1185">Reference proteome</keyword>
<dbReference type="AlphaFoldDB" id="V5WIX0"/>
<dbReference type="HOGENOM" id="CLU_2901660_0_0_12"/>
<accession>V5WIX0</accession>
<dbReference type="EMBL" id="CP006939">
    <property type="protein sequence ID" value="AHC15787.1"/>
    <property type="molecule type" value="Genomic_DNA"/>
</dbReference>
<dbReference type="STRING" id="1307761.L21SP2_2434"/>
<protein>
    <submittedName>
        <fullName evidence="1">Uncharacterized protein</fullName>
    </submittedName>
</protein>
<name>V5WIX0_9SPIO</name>
<dbReference type="Proteomes" id="UP000018680">
    <property type="component" value="Chromosome"/>
</dbReference>
<sequence>MDAPPEGYDVLRSLLCGEKDYAAKQTKHCRPGAAGNQNRYELKKHNCRVTALKGIHSNGKNQ</sequence>
<reference evidence="1 2" key="1">
    <citation type="journal article" date="2015" name="Stand. Genomic Sci.">
        <title>Complete genome sequence and description of Salinispira pacifica gen. nov., sp. nov., a novel spirochaete isolated form a hypersaline microbial mat.</title>
        <authorList>
            <person name="Ben Hania W."/>
            <person name="Joseph M."/>
            <person name="Schumann P."/>
            <person name="Bunk B."/>
            <person name="Fiebig A."/>
            <person name="Sproer C."/>
            <person name="Klenk H.P."/>
            <person name="Fardeau M.L."/>
            <person name="Spring S."/>
        </authorList>
    </citation>
    <scope>NUCLEOTIDE SEQUENCE [LARGE SCALE GENOMIC DNA]</scope>
    <source>
        <strain evidence="1 2">L21-RPul-D2</strain>
    </source>
</reference>
<evidence type="ECO:0000313" key="1">
    <source>
        <dbReference type="EMBL" id="AHC15787.1"/>
    </source>
</evidence>
<dbReference type="KEGG" id="slr:L21SP2_2434"/>
<organism evidence="1 2">
    <name type="scientific">Salinispira pacifica</name>
    <dbReference type="NCBI Taxonomy" id="1307761"/>
    <lineage>
        <taxon>Bacteria</taxon>
        <taxon>Pseudomonadati</taxon>
        <taxon>Spirochaetota</taxon>
        <taxon>Spirochaetia</taxon>
        <taxon>Spirochaetales</taxon>
        <taxon>Spirochaetaceae</taxon>
        <taxon>Salinispira</taxon>
    </lineage>
</organism>